<dbReference type="SUPFAM" id="SSF46689">
    <property type="entry name" value="Homeodomain-like"/>
    <property type="match status" value="1"/>
</dbReference>
<dbReference type="Pfam" id="PF00440">
    <property type="entry name" value="TetR_N"/>
    <property type="match status" value="1"/>
</dbReference>
<name>A0A010YX97_9ACTN</name>
<evidence type="ECO:0000256" key="4">
    <source>
        <dbReference type="PROSITE-ProRule" id="PRU00335"/>
    </source>
</evidence>
<gene>
    <name evidence="6" type="ORF">CryarDRAFT_0829</name>
</gene>
<evidence type="ECO:0000256" key="2">
    <source>
        <dbReference type="ARBA" id="ARBA00023125"/>
    </source>
</evidence>
<reference evidence="6 7" key="1">
    <citation type="submission" date="2013-07" db="EMBL/GenBank/DDBJ databases">
        <authorList>
            <consortium name="DOE Joint Genome Institute"/>
            <person name="Eisen J."/>
            <person name="Huntemann M."/>
            <person name="Han J."/>
            <person name="Chen A."/>
            <person name="Kyrpides N."/>
            <person name="Mavromatis K."/>
            <person name="Markowitz V."/>
            <person name="Palaniappan K."/>
            <person name="Ivanova N."/>
            <person name="Schaumberg A."/>
            <person name="Pati A."/>
            <person name="Liolios K."/>
            <person name="Nordberg H.P."/>
            <person name="Cantor M.N."/>
            <person name="Hua S.X."/>
            <person name="Woyke T."/>
        </authorList>
    </citation>
    <scope>NUCLEOTIDE SEQUENCE [LARGE SCALE GENOMIC DNA]</scope>
    <source>
        <strain evidence="6 7">DSM 44712</strain>
    </source>
</reference>
<dbReference type="PANTHER" id="PTHR30055">
    <property type="entry name" value="HTH-TYPE TRANSCRIPTIONAL REGULATOR RUTR"/>
    <property type="match status" value="1"/>
</dbReference>
<dbReference type="GO" id="GO:0003700">
    <property type="term" value="F:DNA-binding transcription factor activity"/>
    <property type="evidence" value="ECO:0007669"/>
    <property type="project" value="TreeGrafter"/>
</dbReference>
<organism evidence="6 7">
    <name type="scientific">Cryptosporangium arvum DSM 44712</name>
    <dbReference type="NCBI Taxonomy" id="927661"/>
    <lineage>
        <taxon>Bacteria</taxon>
        <taxon>Bacillati</taxon>
        <taxon>Actinomycetota</taxon>
        <taxon>Actinomycetes</taxon>
        <taxon>Cryptosporangiales</taxon>
        <taxon>Cryptosporangiaceae</taxon>
        <taxon>Cryptosporangium</taxon>
    </lineage>
</organism>
<dbReference type="Pfam" id="PF17754">
    <property type="entry name" value="TetR_C_14"/>
    <property type="match status" value="1"/>
</dbReference>
<evidence type="ECO:0000256" key="1">
    <source>
        <dbReference type="ARBA" id="ARBA00023015"/>
    </source>
</evidence>
<dbReference type="Gene3D" id="1.10.357.10">
    <property type="entry name" value="Tetracycline Repressor, domain 2"/>
    <property type="match status" value="1"/>
</dbReference>
<dbReference type="PRINTS" id="PR00455">
    <property type="entry name" value="HTHTETR"/>
</dbReference>
<dbReference type="Proteomes" id="UP000021053">
    <property type="component" value="Unassembled WGS sequence"/>
</dbReference>
<dbReference type="PATRIC" id="fig|927661.3.peg.818"/>
<sequence>MARWEPGARERMLMAALDAFTDEGFEQATVAGIAARAGVTERTFFRHFADKREVLFEGSDLLEEVVTGAVAAAPAGLPPVELVTSAFEALGPFFAERQEFARRRLAVISANASLLERELLKLHSLKSATADALRARGLPDPDAVLTAEFGGTIFQVGFQRWMNDPAAVDIAAHIRRTSTELTALVARDRAG</sequence>
<feature type="domain" description="HTH tetR-type" evidence="5">
    <location>
        <begin position="6"/>
        <end position="66"/>
    </location>
</feature>
<dbReference type="PROSITE" id="PS01081">
    <property type="entry name" value="HTH_TETR_1"/>
    <property type="match status" value="1"/>
</dbReference>
<dbReference type="PROSITE" id="PS50977">
    <property type="entry name" value="HTH_TETR_2"/>
    <property type="match status" value="1"/>
</dbReference>
<evidence type="ECO:0000313" key="6">
    <source>
        <dbReference type="EMBL" id="EXG79783.1"/>
    </source>
</evidence>
<feature type="DNA-binding region" description="H-T-H motif" evidence="4">
    <location>
        <begin position="29"/>
        <end position="48"/>
    </location>
</feature>
<keyword evidence="3" id="KW-0804">Transcription</keyword>
<dbReference type="HOGENOM" id="CLU_069356_2_2_11"/>
<dbReference type="OrthoDB" id="4746440at2"/>
<comment type="caution">
    <text evidence="6">The sequence shown here is derived from an EMBL/GenBank/DDBJ whole genome shotgun (WGS) entry which is preliminary data.</text>
</comment>
<dbReference type="InterPro" id="IPR001647">
    <property type="entry name" value="HTH_TetR"/>
</dbReference>
<evidence type="ECO:0000313" key="7">
    <source>
        <dbReference type="Proteomes" id="UP000021053"/>
    </source>
</evidence>
<dbReference type="GO" id="GO:0000976">
    <property type="term" value="F:transcription cis-regulatory region binding"/>
    <property type="evidence" value="ECO:0007669"/>
    <property type="project" value="TreeGrafter"/>
</dbReference>
<dbReference type="AlphaFoldDB" id="A0A010YX97"/>
<proteinExistence type="predicted"/>
<dbReference type="PANTHER" id="PTHR30055:SF238">
    <property type="entry name" value="MYCOFACTOCIN BIOSYNTHESIS TRANSCRIPTIONAL REGULATOR MFTR-RELATED"/>
    <property type="match status" value="1"/>
</dbReference>
<protein>
    <submittedName>
        <fullName evidence="6">Transcriptional regulator</fullName>
    </submittedName>
</protein>
<keyword evidence="7" id="KW-1185">Reference proteome</keyword>
<dbReference type="InterPro" id="IPR009057">
    <property type="entry name" value="Homeodomain-like_sf"/>
</dbReference>
<evidence type="ECO:0000259" key="5">
    <source>
        <dbReference type="PROSITE" id="PS50977"/>
    </source>
</evidence>
<dbReference type="InterPro" id="IPR050109">
    <property type="entry name" value="HTH-type_TetR-like_transc_reg"/>
</dbReference>
<dbReference type="InterPro" id="IPR041347">
    <property type="entry name" value="MftR_C"/>
</dbReference>
<dbReference type="RefSeq" id="WP_035848558.1">
    <property type="nucleotide sequence ID" value="NZ_KK073874.1"/>
</dbReference>
<evidence type="ECO:0000256" key="3">
    <source>
        <dbReference type="ARBA" id="ARBA00023163"/>
    </source>
</evidence>
<keyword evidence="1" id="KW-0805">Transcription regulation</keyword>
<accession>A0A010YX97</accession>
<dbReference type="EMBL" id="JFBT01000001">
    <property type="protein sequence ID" value="EXG79783.1"/>
    <property type="molecule type" value="Genomic_DNA"/>
</dbReference>
<keyword evidence="2 4" id="KW-0238">DNA-binding</keyword>
<dbReference type="InterPro" id="IPR023772">
    <property type="entry name" value="DNA-bd_HTH_TetR-type_CS"/>
</dbReference>